<keyword evidence="2" id="KW-1185">Reference proteome</keyword>
<proteinExistence type="predicted"/>
<dbReference type="EMBL" id="JAYMGO010000014">
    <property type="protein sequence ID" value="KAL1261463.1"/>
    <property type="molecule type" value="Genomic_DNA"/>
</dbReference>
<protein>
    <submittedName>
        <fullName evidence="1">Uncharacterized protein</fullName>
    </submittedName>
</protein>
<reference evidence="1 2" key="1">
    <citation type="submission" date="2023-09" db="EMBL/GenBank/DDBJ databases">
        <authorList>
            <person name="Wang M."/>
        </authorList>
    </citation>
    <scope>NUCLEOTIDE SEQUENCE [LARGE SCALE GENOMIC DNA]</scope>
    <source>
        <strain evidence="1">GT-2023</strain>
        <tissue evidence="1">Liver</tissue>
    </source>
</reference>
<dbReference type="Proteomes" id="UP001558613">
    <property type="component" value="Unassembled WGS sequence"/>
</dbReference>
<comment type="caution">
    <text evidence="1">The sequence shown here is derived from an EMBL/GenBank/DDBJ whole genome shotgun (WGS) entry which is preliminary data.</text>
</comment>
<gene>
    <name evidence="1" type="ORF">QQF64_006728</name>
</gene>
<evidence type="ECO:0000313" key="2">
    <source>
        <dbReference type="Proteomes" id="UP001558613"/>
    </source>
</evidence>
<evidence type="ECO:0000313" key="1">
    <source>
        <dbReference type="EMBL" id="KAL1261463.1"/>
    </source>
</evidence>
<organism evidence="1 2">
    <name type="scientific">Cirrhinus molitorella</name>
    <name type="common">mud carp</name>
    <dbReference type="NCBI Taxonomy" id="172907"/>
    <lineage>
        <taxon>Eukaryota</taxon>
        <taxon>Metazoa</taxon>
        <taxon>Chordata</taxon>
        <taxon>Craniata</taxon>
        <taxon>Vertebrata</taxon>
        <taxon>Euteleostomi</taxon>
        <taxon>Actinopterygii</taxon>
        <taxon>Neopterygii</taxon>
        <taxon>Teleostei</taxon>
        <taxon>Ostariophysi</taxon>
        <taxon>Cypriniformes</taxon>
        <taxon>Cyprinidae</taxon>
        <taxon>Labeoninae</taxon>
        <taxon>Labeonini</taxon>
        <taxon>Cirrhinus</taxon>
    </lineage>
</organism>
<accession>A0ABR3M8N3</accession>
<name>A0ABR3M8N3_9TELE</name>
<sequence>MADVTLTPGVKNGWSFLAYLCEGTGDWRLIRERRGPLLMCEAISSCGAWPLSGDVSLKDMGRKKGARERLARCPRKARRYLLFKGTDYPALPLHVNALSHIQPGEMMHFTETGRGKIFMRT</sequence>